<evidence type="ECO:0000256" key="2">
    <source>
        <dbReference type="SAM" id="SignalP"/>
    </source>
</evidence>
<dbReference type="Proteomes" id="UP000516072">
    <property type="component" value="Chromosome"/>
</dbReference>
<dbReference type="AlphaFoldDB" id="A0A7G1Q8U6"/>
<feature type="region of interest" description="Disordered" evidence="1">
    <location>
        <begin position="120"/>
        <end position="141"/>
    </location>
</feature>
<evidence type="ECO:0000256" key="1">
    <source>
        <dbReference type="SAM" id="MobiDB-lite"/>
    </source>
</evidence>
<dbReference type="EMBL" id="LR778175">
    <property type="protein sequence ID" value="CAB1275513.1"/>
    <property type="molecule type" value="Genomic_DNA"/>
</dbReference>
<reference evidence="3 4" key="1">
    <citation type="submission" date="2020-03" db="EMBL/GenBank/DDBJ databases">
        <authorList>
            <person name="Picone N."/>
        </authorList>
    </citation>
    <scope>NUCLEOTIDE SEQUENCE [LARGE SCALE GENOMIC DNA]</scope>
    <source>
        <strain evidence="3">NSCAC1</strain>
    </source>
</reference>
<evidence type="ECO:0008006" key="5">
    <source>
        <dbReference type="Google" id="ProtNLM"/>
    </source>
</evidence>
<feature type="chain" id="PRO_5029009140" description="Cation/multidrug efflux pump" evidence="2">
    <location>
        <begin position="28"/>
        <end position="141"/>
    </location>
</feature>
<dbReference type="KEGG" id="ntg:NSCAC_0703"/>
<protein>
    <recommendedName>
        <fullName evidence="5">Cation/multidrug efflux pump</fullName>
    </recommendedName>
</protein>
<name>A0A7G1Q8U6_9GAMM</name>
<dbReference type="RefSeq" id="WP_197745025.1">
    <property type="nucleotide sequence ID" value="NZ_LR778175.1"/>
</dbReference>
<accession>A0A7G1Q8U6</accession>
<evidence type="ECO:0000313" key="3">
    <source>
        <dbReference type="EMBL" id="CAB1275513.1"/>
    </source>
</evidence>
<evidence type="ECO:0000313" key="4">
    <source>
        <dbReference type="Proteomes" id="UP000516072"/>
    </source>
</evidence>
<keyword evidence="2" id="KW-0732">Signal</keyword>
<sequence>MNNFLRKKLVYFLCLIFISSFFNVALASGIGRDEYDGEAAIDIDDPVDTESRNYFRKLGDLLIARPVLGVATALGSAAFVASLPFTAISGHVKGAANTLVKGPARATFARCLGCRTHKSEEEDYSEKNAPSRDYSSNLVAD</sequence>
<feature type="compositionally biased region" description="Basic and acidic residues" evidence="1">
    <location>
        <begin position="120"/>
        <end position="130"/>
    </location>
</feature>
<feature type="signal peptide" evidence="2">
    <location>
        <begin position="1"/>
        <end position="27"/>
    </location>
</feature>
<gene>
    <name evidence="3" type="ORF">NSCAC_0703</name>
</gene>
<keyword evidence="4" id="KW-1185">Reference proteome</keyword>
<organism evidence="3 4">
    <name type="scientific">Candidatus Nitrosacidococcus tergens</name>
    <dbReference type="NCBI Taxonomy" id="553981"/>
    <lineage>
        <taxon>Bacteria</taxon>
        <taxon>Pseudomonadati</taxon>
        <taxon>Pseudomonadota</taxon>
        <taxon>Gammaproteobacteria</taxon>
        <taxon>Chromatiales</taxon>
        <taxon>Chromatiaceae</taxon>
        <taxon>Candidatus Nitrosacidococcus</taxon>
    </lineage>
</organism>
<proteinExistence type="predicted"/>